<gene>
    <name evidence="2" type="ORF">ACFFJ3_13020</name>
</gene>
<dbReference type="Proteomes" id="UP001589792">
    <property type="component" value="Unassembled WGS sequence"/>
</dbReference>
<protein>
    <submittedName>
        <fullName evidence="2">Terminase small subunit</fullName>
    </submittedName>
</protein>
<dbReference type="Gene3D" id="1.10.10.1400">
    <property type="entry name" value="Terminase, small subunit, N-terminal DNA-binding domain, HTH motif"/>
    <property type="match status" value="1"/>
</dbReference>
<accession>A0ABV6EEI4</accession>
<comment type="caution">
    <text evidence="2">The sequence shown here is derived from an EMBL/GenBank/DDBJ whole genome shotgun (WGS) entry which is preliminary data.</text>
</comment>
<keyword evidence="3" id="KW-1185">Reference proteome</keyword>
<evidence type="ECO:0000313" key="3">
    <source>
        <dbReference type="Proteomes" id="UP001589792"/>
    </source>
</evidence>
<sequence length="338" mass="38426">MKKPDWEAIRREYETDGLSARKLAEKYGISHTAINQKAKAEGWKKPAKVATEKVSKSAKGGNKKVETRKVETRPVSQARKSVGEAEKLTLVETGLGFEPAQFGLSDQQALFVYWYIRTNSRVEAYRRAGYQCEGKNAYFGASQIYRNIQVSKAIREMQKRLRQRYTADMDEIVDQLVAITRADPNVLSQYRRLNCRHCWGENHLYQWRDIREFDIAAEKNMKDGKAEPEYGGLGFVDNADPNPDCPRCHGEGVGEAFFADTRDLHGPESHYFLGVKENKFGIEILTEDKKAARQMLIHLLAPPHSGGAKSDRPPAKNYTPEDYRSAAKSLDDEFKDLD</sequence>
<organism evidence="2 3">
    <name type="scientific">Serratia aquatilis</name>
    <dbReference type="NCBI Taxonomy" id="1737515"/>
    <lineage>
        <taxon>Bacteria</taxon>
        <taxon>Pseudomonadati</taxon>
        <taxon>Pseudomonadota</taxon>
        <taxon>Gammaproteobacteria</taxon>
        <taxon>Enterobacterales</taxon>
        <taxon>Yersiniaceae</taxon>
        <taxon>Serratia</taxon>
    </lineage>
</organism>
<dbReference type="InterPro" id="IPR038713">
    <property type="entry name" value="Terminase_Gp1_N_sf"/>
</dbReference>
<dbReference type="Pfam" id="PF03592">
    <property type="entry name" value="Terminase_2"/>
    <property type="match status" value="1"/>
</dbReference>
<dbReference type="EMBL" id="JBHLXG010000010">
    <property type="protein sequence ID" value="MFC0227418.1"/>
    <property type="molecule type" value="Genomic_DNA"/>
</dbReference>
<feature type="compositionally biased region" description="Basic and acidic residues" evidence="1">
    <location>
        <begin position="63"/>
        <end position="72"/>
    </location>
</feature>
<feature type="region of interest" description="Disordered" evidence="1">
    <location>
        <begin position="301"/>
        <end position="338"/>
    </location>
</feature>
<feature type="region of interest" description="Disordered" evidence="1">
    <location>
        <begin position="40"/>
        <end position="78"/>
    </location>
</feature>
<dbReference type="InterPro" id="IPR005335">
    <property type="entry name" value="Terminase_ssu"/>
</dbReference>
<name>A0ABV6EEI4_9GAMM</name>
<feature type="compositionally biased region" description="Basic and acidic residues" evidence="1">
    <location>
        <begin position="40"/>
        <end position="55"/>
    </location>
</feature>
<evidence type="ECO:0000313" key="2">
    <source>
        <dbReference type="EMBL" id="MFC0227418.1"/>
    </source>
</evidence>
<feature type="compositionally biased region" description="Basic and acidic residues" evidence="1">
    <location>
        <begin position="309"/>
        <end position="338"/>
    </location>
</feature>
<evidence type="ECO:0000256" key="1">
    <source>
        <dbReference type="SAM" id="MobiDB-lite"/>
    </source>
</evidence>
<proteinExistence type="predicted"/>
<reference evidence="2 3" key="1">
    <citation type="submission" date="2024-09" db="EMBL/GenBank/DDBJ databases">
        <authorList>
            <person name="Sun Q."/>
            <person name="Mori K."/>
        </authorList>
    </citation>
    <scope>NUCLEOTIDE SEQUENCE [LARGE SCALE GENOMIC DNA]</scope>
    <source>
        <strain evidence="2 3">CCM 8626</strain>
    </source>
</reference>
<dbReference type="RefSeq" id="WP_380675948.1">
    <property type="nucleotide sequence ID" value="NZ_CP173186.1"/>
</dbReference>